<evidence type="ECO:0000313" key="4">
    <source>
        <dbReference type="EMBL" id="MBM6851551.1"/>
    </source>
</evidence>
<dbReference type="PANTHER" id="PTHR32071">
    <property type="entry name" value="TRANSCRIPTIONAL REGULATORY PROTEIN"/>
    <property type="match status" value="1"/>
</dbReference>
<dbReference type="Proteomes" id="UP000719500">
    <property type="component" value="Unassembled WGS sequence"/>
</dbReference>
<sequence>MDSSIHLLGIVPYEGMKTLLLRLAEEYPQVQLDVFVGNMEEGAEIAREHLSRRYDAVISRGGTALLLRELPLPVVEIEISLYDILYALKLSGGLHSKFAMVAYADIAISAQALCDLLHYQVDIFIVNSIEELEPTLRYLKDNQYDTVLCDMTADMIARSIGLNTIFITSGMESIRQALDRALALCRSQKHLRDENALFRALLSGQDTQVAVFDQEKNPVFFQGSDRSPELLGLLQRELDELPEGRERRITRSANGTQYSLRIRPIEAGQDYTAVYVSARRIASGRSQTGIRCFSRQEAERMAYGSIFSFQNMYGLSEEEAAQLAGSMVPVLITGEEGIRMSRTAARLYMESPLQDAPLVFINCCLLNDRSWEFLLESHNSPLSESGSTLYFSRVGALSPSRRLQLMDTLAESGVCRRSRLLFSCTCRPGEQMAPEAAGFLNRLNCRVLYLQPLRNLREQIPAQITSSLSLLNASRSYPVLGVEPEAIRLLQAFPWPHNYVQFQRVIEELTASAQQTITAESVRGILQREQYGNTHASRKGDISEPLDLNQTLDKISQDVALRVLAETNGNQSAAAKRLDISRTTLRRLIKQS</sequence>
<keyword evidence="5" id="KW-1185">Reference proteome</keyword>
<evidence type="ECO:0000313" key="5">
    <source>
        <dbReference type="Proteomes" id="UP000719500"/>
    </source>
</evidence>
<dbReference type="Pfam" id="PF06506">
    <property type="entry name" value="PrpR_N"/>
    <property type="match status" value="1"/>
</dbReference>
<accession>A0ABS2FXD8</accession>
<gene>
    <name evidence="4" type="ORF">H9X91_08900</name>
</gene>
<dbReference type="SUPFAM" id="SSF46689">
    <property type="entry name" value="Homeodomain-like"/>
    <property type="match status" value="1"/>
</dbReference>
<name>A0ABS2FXD8_9FIRM</name>
<dbReference type="Gene3D" id="1.10.10.60">
    <property type="entry name" value="Homeodomain-like"/>
    <property type="match status" value="1"/>
</dbReference>
<dbReference type="PROSITE" id="PS50045">
    <property type="entry name" value="SIGMA54_INTERACT_4"/>
    <property type="match status" value="1"/>
</dbReference>
<dbReference type="RefSeq" id="WP_204804438.1">
    <property type="nucleotide sequence ID" value="NZ_JACSNX010000012.1"/>
</dbReference>
<dbReference type="Gene3D" id="3.40.50.300">
    <property type="entry name" value="P-loop containing nucleotide triphosphate hydrolases"/>
    <property type="match status" value="1"/>
</dbReference>
<dbReference type="PRINTS" id="PR01590">
    <property type="entry name" value="HTHFIS"/>
</dbReference>
<proteinExistence type="predicted"/>
<dbReference type="Gene3D" id="3.40.50.2300">
    <property type="match status" value="1"/>
</dbReference>
<keyword evidence="1" id="KW-0547">Nucleotide-binding</keyword>
<dbReference type="Gene3D" id="1.10.8.60">
    <property type="match status" value="1"/>
</dbReference>
<dbReference type="SUPFAM" id="SSF52540">
    <property type="entry name" value="P-loop containing nucleoside triphosphate hydrolases"/>
    <property type="match status" value="1"/>
</dbReference>
<dbReference type="Gene3D" id="3.40.50.10660">
    <property type="entry name" value="PrpR receptor domain-like"/>
    <property type="match status" value="1"/>
</dbReference>
<keyword evidence="2" id="KW-0067">ATP-binding</keyword>
<dbReference type="EMBL" id="JACSNX010000012">
    <property type="protein sequence ID" value="MBM6851551.1"/>
    <property type="molecule type" value="Genomic_DNA"/>
</dbReference>
<dbReference type="Pfam" id="PF02954">
    <property type="entry name" value="HTH_8"/>
    <property type="match status" value="1"/>
</dbReference>
<dbReference type="InterPro" id="IPR002197">
    <property type="entry name" value="HTH_Fis"/>
</dbReference>
<comment type="caution">
    <text evidence="4">The sequence shown here is derived from an EMBL/GenBank/DDBJ whole genome shotgun (WGS) entry which is preliminary data.</text>
</comment>
<evidence type="ECO:0000256" key="1">
    <source>
        <dbReference type="ARBA" id="ARBA00022741"/>
    </source>
</evidence>
<evidence type="ECO:0000259" key="3">
    <source>
        <dbReference type="PROSITE" id="PS50045"/>
    </source>
</evidence>
<dbReference type="InterPro" id="IPR010524">
    <property type="entry name" value="Sig_transdc_resp-reg_PrpR_N"/>
</dbReference>
<dbReference type="InterPro" id="IPR027417">
    <property type="entry name" value="P-loop_NTPase"/>
</dbReference>
<dbReference type="SUPFAM" id="SSF159800">
    <property type="entry name" value="PrpR receptor domain-like"/>
    <property type="match status" value="1"/>
</dbReference>
<reference evidence="4 5" key="1">
    <citation type="journal article" date="2021" name="Sci. Rep.">
        <title>The distribution of antibiotic resistance genes in chicken gut microbiota commensals.</title>
        <authorList>
            <person name="Juricova H."/>
            <person name="Matiasovicova J."/>
            <person name="Kubasova T."/>
            <person name="Cejkova D."/>
            <person name="Rychlik I."/>
        </authorList>
    </citation>
    <scope>NUCLEOTIDE SEQUENCE [LARGE SCALE GENOMIC DNA]</scope>
    <source>
        <strain evidence="4 5">An411</strain>
    </source>
</reference>
<dbReference type="InterPro" id="IPR009057">
    <property type="entry name" value="Homeodomain-like_sf"/>
</dbReference>
<protein>
    <submittedName>
        <fullName evidence="4">PrpR N-terminal domain-containing protein</fullName>
    </submittedName>
</protein>
<feature type="domain" description="Sigma-54 factor interaction" evidence="3">
    <location>
        <begin position="318"/>
        <end position="511"/>
    </location>
</feature>
<evidence type="ECO:0000256" key="2">
    <source>
        <dbReference type="ARBA" id="ARBA00022840"/>
    </source>
</evidence>
<dbReference type="InterPro" id="IPR002078">
    <property type="entry name" value="Sigma_54_int"/>
</dbReference>
<organism evidence="4 5">
    <name type="scientific">Oscillibacter valericigenes</name>
    <dbReference type="NCBI Taxonomy" id="351091"/>
    <lineage>
        <taxon>Bacteria</taxon>
        <taxon>Bacillati</taxon>
        <taxon>Bacillota</taxon>
        <taxon>Clostridia</taxon>
        <taxon>Eubacteriales</taxon>
        <taxon>Oscillospiraceae</taxon>
        <taxon>Oscillibacter</taxon>
    </lineage>
</organism>